<evidence type="ECO:0000313" key="2">
    <source>
        <dbReference type="EMBL" id="NOG31697.1"/>
    </source>
</evidence>
<accession>A0A7Y3TWT1</accession>
<proteinExistence type="predicted"/>
<gene>
    <name evidence="2" type="ORF">HLB35_07785</name>
</gene>
<evidence type="ECO:0000259" key="1">
    <source>
        <dbReference type="Pfam" id="PF12281"/>
    </source>
</evidence>
<dbReference type="InterPro" id="IPR058575">
    <property type="entry name" value="NTP_transf_8_dom"/>
</dbReference>
<dbReference type="AlphaFoldDB" id="A0A7Y3TWT1"/>
<evidence type="ECO:0000313" key="3">
    <source>
        <dbReference type="Proteomes" id="UP000588806"/>
    </source>
</evidence>
<sequence>MVYSAYQPEQAKIVTNTHQLFGALEALRSQARHVEGSMHWKGIAGREYLYRAYSHGKNHSLGPRSAETESLKVSFDERKATHKAREASLKEQLSLHAAYVRANRLNRFPRTAARVIRALQVQQVPYRIIGTNALYAFEARAGVLIEPEHLATADIDVLMDARQGVRIAAQVKPEGLLSLLKRTDRSFERLSDAAYTFCAANQKGYRVDFITQGNSDPLHINDFERLLDSDDLTPVTIESLKWLVASPILRQSSSMIAACRYAWRPLTRAHSLCTNGLLANAPIAIP</sequence>
<keyword evidence="3" id="KW-1185">Reference proteome</keyword>
<dbReference type="Proteomes" id="UP000588806">
    <property type="component" value="Unassembled WGS sequence"/>
</dbReference>
<reference evidence="2 3" key="1">
    <citation type="submission" date="2020-05" db="EMBL/GenBank/DDBJ databases">
        <authorList>
            <person name="Ruan W."/>
            <person name="Jeon C.O."/>
            <person name="Chun B.H."/>
        </authorList>
    </citation>
    <scope>NUCLEOTIDE SEQUENCE [LARGE SCALE GENOMIC DNA]</scope>
    <source>
        <strain evidence="2 3">TBZ9</strain>
    </source>
</reference>
<protein>
    <recommendedName>
        <fullName evidence="1">Nucleotidyltransferase-like domain-containing protein</fullName>
    </recommendedName>
</protein>
<name>A0A7Y3TWT1_9GAMM</name>
<dbReference type="EMBL" id="JABFHI010000002">
    <property type="protein sequence ID" value="NOG31697.1"/>
    <property type="molecule type" value="Genomic_DNA"/>
</dbReference>
<dbReference type="Pfam" id="PF12281">
    <property type="entry name" value="NTP_transf_8"/>
    <property type="match status" value="1"/>
</dbReference>
<organism evidence="2 3">
    <name type="scientific">Vreelandella azerica</name>
    <dbReference type="NCBI Taxonomy" id="2732867"/>
    <lineage>
        <taxon>Bacteria</taxon>
        <taxon>Pseudomonadati</taxon>
        <taxon>Pseudomonadota</taxon>
        <taxon>Gammaproteobacteria</taxon>
        <taxon>Oceanospirillales</taxon>
        <taxon>Halomonadaceae</taxon>
        <taxon>Vreelandella</taxon>
    </lineage>
</organism>
<reference evidence="2 3" key="2">
    <citation type="submission" date="2020-06" db="EMBL/GenBank/DDBJ databases">
        <title>Halomonas songnenensis sp. nov., a moderately halophilic bacterium isolated from saline and alkaline soils.</title>
        <authorList>
            <person name="Jiang J."/>
            <person name="Pan Y."/>
        </authorList>
    </citation>
    <scope>NUCLEOTIDE SEQUENCE [LARGE SCALE GENOMIC DNA]</scope>
    <source>
        <strain evidence="2 3">TBZ9</strain>
    </source>
</reference>
<comment type="caution">
    <text evidence="2">The sequence shown here is derived from an EMBL/GenBank/DDBJ whole genome shotgun (WGS) entry which is preliminary data.</text>
</comment>
<feature type="domain" description="Nucleotidyltransferase-like" evidence="1">
    <location>
        <begin position="112"/>
        <end position="249"/>
    </location>
</feature>